<feature type="transmembrane region" description="Helical" evidence="11">
    <location>
        <begin position="30"/>
        <end position="52"/>
    </location>
</feature>
<dbReference type="PANTHER" id="PTHR30400:SF0">
    <property type="entry name" value="BIOSYNTHETIC PEPTIDOGLYCAN TRANSGLYCOSYLASE"/>
    <property type="match status" value="1"/>
</dbReference>
<dbReference type="InterPro" id="IPR011812">
    <property type="entry name" value="Pep_trsgly"/>
</dbReference>
<comment type="caution">
    <text evidence="13">The sequence shown here is derived from an EMBL/GenBank/DDBJ whole genome shotgun (WGS) entry which is preliminary data.</text>
</comment>
<dbReference type="SUPFAM" id="SSF53955">
    <property type="entry name" value="Lysozyme-like"/>
    <property type="match status" value="1"/>
</dbReference>
<accession>A0ABV9KCK5</accession>
<comment type="subcellular location">
    <subcellularLocation>
        <location evidence="11">Cell inner membrane</location>
        <topology evidence="11">Single-pass membrane protein</topology>
    </subcellularLocation>
</comment>
<evidence type="ECO:0000256" key="5">
    <source>
        <dbReference type="ARBA" id="ARBA00022692"/>
    </source>
</evidence>
<reference evidence="14" key="1">
    <citation type="journal article" date="2019" name="Int. J. Syst. Evol. Microbiol.">
        <title>The Global Catalogue of Microorganisms (GCM) 10K type strain sequencing project: providing services to taxonomists for standard genome sequencing and annotation.</title>
        <authorList>
            <consortium name="The Broad Institute Genomics Platform"/>
            <consortium name="The Broad Institute Genome Sequencing Center for Infectious Disease"/>
            <person name="Wu L."/>
            <person name="Ma J."/>
        </authorList>
    </citation>
    <scope>NUCLEOTIDE SEQUENCE [LARGE SCALE GENOMIC DNA]</scope>
    <source>
        <strain evidence="14">CGMCC 4.7283</strain>
    </source>
</reference>
<evidence type="ECO:0000256" key="11">
    <source>
        <dbReference type="HAMAP-Rule" id="MF_00766"/>
    </source>
</evidence>
<feature type="domain" description="Glycosyl transferase family 51" evidence="12">
    <location>
        <begin position="71"/>
        <end position="226"/>
    </location>
</feature>
<keyword evidence="5 11" id="KW-0812">Transmembrane</keyword>
<keyword evidence="6 11" id="KW-0133">Cell shape</keyword>
<proteinExistence type="inferred from homology"/>
<dbReference type="EMBL" id="JBHSGI010000002">
    <property type="protein sequence ID" value="MFC4667789.1"/>
    <property type="molecule type" value="Genomic_DNA"/>
</dbReference>
<dbReference type="RefSeq" id="WP_380716023.1">
    <property type="nucleotide sequence ID" value="NZ_JBHSGI010000002.1"/>
</dbReference>
<keyword evidence="4 11" id="KW-0808">Transferase</keyword>
<evidence type="ECO:0000313" key="13">
    <source>
        <dbReference type="EMBL" id="MFC4667789.1"/>
    </source>
</evidence>
<name>A0ABV9KCK5_9RHOB</name>
<evidence type="ECO:0000256" key="6">
    <source>
        <dbReference type="ARBA" id="ARBA00022960"/>
    </source>
</evidence>
<evidence type="ECO:0000256" key="3">
    <source>
        <dbReference type="ARBA" id="ARBA00022676"/>
    </source>
</evidence>
<keyword evidence="3 11" id="KW-0328">Glycosyltransferase</keyword>
<sequence length="244" mass="26441">MAKSTKTTGKRSAKTVRARELSPGRRLVRLFIRAGLAGVALLLLLVVLFSLVNPPTTHTIWSEGRRLGGIDRQWVPLEKIAPAVARSVVAAEDANFCNHWGFDVDAIRAAIEDGGTRGASTLSQQVVKNVYLWQDRSWIRKALETVMTPMVETIWSKRRIIEVYLNVAEMGEGVFGVGAAAETFFGKTADKLSDQEAALIAAVLPSPRTRSAAKPSAAVRKRAAAIRDGAATIRADGRAACFED</sequence>
<evidence type="ECO:0000313" key="14">
    <source>
        <dbReference type="Proteomes" id="UP001595973"/>
    </source>
</evidence>
<keyword evidence="9 11" id="KW-0472">Membrane</keyword>
<dbReference type="InterPro" id="IPR023346">
    <property type="entry name" value="Lysozyme-like_dom_sf"/>
</dbReference>
<evidence type="ECO:0000256" key="8">
    <source>
        <dbReference type="ARBA" id="ARBA00022989"/>
    </source>
</evidence>
<dbReference type="NCBIfam" id="TIGR02070">
    <property type="entry name" value="mono_pep_trsgly"/>
    <property type="match status" value="1"/>
</dbReference>
<keyword evidence="14" id="KW-1185">Reference proteome</keyword>
<comment type="function">
    <text evidence="11">Peptidoglycan polymerase that catalyzes glycan chain elongation from lipid-linked precursors.</text>
</comment>
<evidence type="ECO:0000256" key="2">
    <source>
        <dbReference type="ARBA" id="ARBA00022519"/>
    </source>
</evidence>
<dbReference type="HAMAP" id="MF_00766">
    <property type="entry name" value="PGT_MtgA"/>
    <property type="match status" value="1"/>
</dbReference>
<dbReference type="Pfam" id="PF00912">
    <property type="entry name" value="Transgly"/>
    <property type="match status" value="1"/>
</dbReference>
<dbReference type="Gene3D" id="1.10.3810.10">
    <property type="entry name" value="Biosynthetic peptidoglycan transglycosylase-like"/>
    <property type="match status" value="1"/>
</dbReference>
<keyword evidence="10 11" id="KW-0961">Cell wall biogenesis/degradation</keyword>
<evidence type="ECO:0000256" key="10">
    <source>
        <dbReference type="ARBA" id="ARBA00023316"/>
    </source>
</evidence>
<protein>
    <recommendedName>
        <fullName evidence="11">Biosynthetic peptidoglycan transglycosylase</fullName>
        <ecNumber evidence="11">2.4.99.28</ecNumber>
    </recommendedName>
    <alternativeName>
        <fullName evidence="11">Glycan polymerase</fullName>
    </alternativeName>
    <alternativeName>
        <fullName evidence="11">Peptidoglycan glycosyltransferase MtgA</fullName>
        <shortName evidence="11">PGT</shortName>
    </alternativeName>
</protein>
<keyword evidence="8 11" id="KW-1133">Transmembrane helix</keyword>
<keyword evidence="7 11" id="KW-0573">Peptidoglycan synthesis</keyword>
<evidence type="ECO:0000256" key="1">
    <source>
        <dbReference type="ARBA" id="ARBA00022475"/>
    </source>
</evidence>
<evidence type="ECO:0000256" key="7">
    <source>
        <dbReference type="ARBA" id="ARBA00022984"/>
    </source>
</evidence>
<dbReference type="PANTHER" id="PTHR30400">
    <property type="entry name" value="MONOFUNCTIONAL BIOSYNTHETIC PEPTIDOGLYCAN TRANSGLYCOSYLASE"/>
    <property type="match status" value="1"/>
</dbReference>
<dbReference type="EC" id="2.4.99.28" evidence="11"/>
<dbReference type="Proteomes" id="UP001595973">
    <property type="component" value="Unassembled WGS sequence"/>
</dbReference>
<evidence type="ECO:0000259" key="12">
    <source>
        <dbReference type="Pfam" id="PF00912"/>
    </source>
</evidence>
<evidence type="ECO:0000256" key="4">
    <source>
        <dbReference type="ARBA" id="ARBA00022679"/>
    </source>
</evidence>
<keyword evidence="1 11" id="KW-1003">Cell membrane</keyword>
<keyword evidence="2 11" id="KW-0997">Cell inner membrane</keyword>
<evidence type="ECO:0000256" key="9">
    <source>
        <dbReference type="ARBA" id="ARBA00023136"/>
    </source>
</evidence>
<gene>
    <name evidence="11 13" type="primary">mtgA</name>
    <name evidence="13" type="ORF">ACFO5X_04425</name>
</gene>
<comment type="pathway">
    <text evidence="11">Cell wall biogenesis; peptidoglycan biosynthesis.</text>
</comment>
<dbReference type="InterPro" id="IPR036950">
    <property type="entry name" value="PBP_transglycosylase"/>
</dbReference>
<comment type="similarity">
    <text evidence="11">Belongs to the glycosyltransferase 51 family.</text>
</comment>
<organism evidence="13 14">
    <name type="scientific">Seohaeicola nanhaiensis</name>
    <dbReference type="NCBI Taxonomy" id="1387282"/>
    <lineage>
        <taxon>Bacteria</taxon>
        <taxon>Pseudomonadati</taxon>
        <taxon>Pseudomonadota</taxon>
        <taxon>Alphaproteobacteria</taxon>
        <taxon>Rhodobacterales</taxon>
        <taxon>Roseobacteraceae</taxon>
        <taxon>Seohaeicola</taxon>
    </lineage>
</organism>
<dbReference type="InterPro" id="IPR001264">
    <property type="entry name" value="Glyco_trans_51"/>
</dbReference>
<comment type="catalytic activity">
    <reaction evidence="11">
        <text>[GlcNAc-(1-&gt;4)-Mur2Ac(oyl-L-Ala-gamma-D-Glu-L-Lys-D-Ala-D-Ala)](n)-di-trans,octa-cis-undecaprenyl diphosphate + beta-D-GlcNAc-(1-&gt;4)-Mur2Ac(oyl-L-Ala-gamma-D-Glu-L-Lys-D-Ala-D-Ala)-di-trans,octa-cis-undecaprenyl diphosphate = [GlcNAc-(1-&gt;4)-Mur2Ac(oyl-L-Ala-gamma-D-Glu-L-Lys-D-Ala-D-Ala)](n+1)-di-trans,octa-cis-undecaprenyl diphosphate + di-trans,octa-cis-undecaprenyl diphosphate + H(+)</text>
        <dbReference type="Rhea" id="RHEA:23708"/>
        <dbReference type="Rhea" id="RHEA-COMP:9602"/>
        <dbReference type="Rhea" id="RHEA-COMP:9603"/>
        <dbReference type="ChEBI" id="CHEBI:15378"/>
        <dbReference type="ChEBI" id="CHEBI:58405"/>
        <dbReference type="ChEBI" id="CHEBI:60033"/>
        <dbReference type="ChEBI" id="CHEBI:78435"/>
        <dbReference type="EC" id="2.4.99.28"/>
    </reaction>
</comment>